<evidence type="ECO:0000313" key="18">
    <source>
        <dbReference type="Proteomes" id="UP000825935"/>
    </source>
</evidence>
<keyword evidence="8 14" id="KW-0641">Proline biosynthesis</keyword>
<feature type="binding site" evidence="13">
    <location>
        <begin position="75"/>
        <end position="78"/>
    </location>
    <ligand>
        <name>NADP(+)</name>
        <dbReference type="ChEBI" id="CHEBI:58349"/>
    </ligand>
</feature>
<dbReference type="GO" id="GO:0055129">
    <property type="term" value="P:L-proline biosynthetic process"/>
    <property type="evidence" value="ECO:0007669"/>
    <property type="project" value="TreeGrafter"/>
</dbReference>
<dbReference type="Gene3D" id="1.10.3730.10">
    <property type="entry name" value="ProC C-terminal domain-like"/>
    <property type="match status" value="1"/>
</dbReference>
<dbReference type="GO" id="GO:0004735">
    <property type="term" value="F:pyrroline-5-carboxylate reductase activity"/>
    <property type="evidence" value="ECO:0007669"/>
    <property type="project" value="UniProtKB-EC"/>
</dbReference>
<dbReference type="InterPro" id="IPR036291">
    <property type="entry name" value="NAD(P)-bd_dom_sf"/>
</dbReference>
<feature type="binding site" evidence="13">
    <location>
        <begin position="14"/>
        <end position="19"/>
    </location>
    <ligand>
        <name>NADP(+)</name>
        <dbReference type="ChEBI" id="CHEBI:58349"/>
    </ligand>
</feature>
<dbReference type="FunFam" id="1.10.3730.10:FF:000001">
    <property type="entry name" value="Pyrroline-5-carboxylate reductase"/>
    <property type="match status" value="1"/>
</dbReference>
<evidence type="ECO:0000256" key="14">
    <source>
        <dbReference type="RuleBase" id="RU003903"/>
    </source>
</evidence>
<comment type="catalytic activity">
    <reaction evidence="11">
        <text>L-proline + NAD(+) = (S)-1-pyrroline-5-carboxylate + NADH + 2 H(+)</text>
        <dbReference type="Rhea" id="RHEA:14105"/>
        <dbReference type="ChEBI" id="CHEBI:15378"/>
        <dbReference type="ChEBI" id="CHEBI:17388"/>
        <dbReference type="ChEBI" id="CHEBI:57540"/>
        <dbReference type="ChEBI" id="CHEBI:57945"/>
        <dbReference type="ChEBI" id="CHEBI:60039"/>
        <dbReference type="EC" id="1.5.1.2"/>
    </reaction>
</comment>
<evidence type="ECO:0000256" key="11">
    <source>
        <dbReference type="ARBA" id="ARBA00050547"/>
    </source>
</evidence>
<dbReference type="InterPro" id="IPR028939">
    <property type="entry name" value="P5C_Rdtase_cat_N"/>
</dbReference>
<feature type="binding site" evidence="13">
    <location>
        <position position="62"/>
    </location>
    <ligand>
        <name>NADPH</name>
        <dbReference type="ChEBI" id="CHEBI:57783"/>
    </ligand>
</feature>
<protein>
    <recommendedName>
        <fullName evidence="5 14">Pyrroline-5-carboxylate reductase</fullName>
        <ecNumber evidence="4 14">1.5.1.2</ecNumber>
    </recommendedName>
</protein>
<dbReference type="AlphaFoldDB" id="A0A8T2SQJ3"/>
<proteinExistence type="inferred from homology"/>
<evidence type="ECO:0000256" key="1">
    <source>
        <dbReference type="ARBA" id="ARBA00004496"/>
    </source>
</evidence>
<evidence type="ECO:0000313" key="17">
    <source>
        <dbReference type="EMBL" id="KAH7353114.1"/>
    </source>
</evidence>
<evidence type="ECO:0000256" key="5">
    <source>
        <dbReference type="ARBA" id="ARBA00021413"/>
    </source>
</evidence>
<sequence>MAGQLLESTTLGFIGAGQMAEAIARGLDRATVLPASRMFAADVNAARCQVFKSFGVLICDSNIEVVQKANVLILAVKPQNVEKVLVGLKPHFTKEKLVVSIAAGINLSNLQKWAGDARIVRVMPNTPCLVGETAAAMSLGDTATEGDSVLVGAIFAAVGSIHLADEKLLNAVTGLSGSGPAYVYLAIEALADGGVAAGLPRDLSLSLAAQTVLGAAKMVVETKKHPGQLKDEVTSPAGTTIAGLRELEKAGFRSALIEAVVAAARRCEELSKS</sequence>
<keyword evidence="6" id="KW-0963">Cytoplasm</keyword>
<name>A0A8T2SQJ3_CERRI</name>
<evidence type="ECO:0000256" key="6">
    <source>
        <dbReference type="ARBA" id="ARBA00022490"/>
    </source>
</evidence>
<dbReference type="Gene3D" id="3.40.50.720">
    <property type="entry name" value="NAD(P)-binding Rossmann-like Domain"/>
    <property type="match status" value="1"/>
</dbReference>
<keyword evidence="10 14" id="KW-0560">Oxidoreductase</keyword>
<gene>
    <name evidence="17" type="ORF">KP509_19G079200</name>
</gene>
<dbReference type="OMA" id="VWAVKPQ"/>
<comment type="caution">
    <text evidence="17">The sequence shown here is derived from an EMBL/GenBank/DDBJ whole genome shotgun (WGS) entry which is preliminary data.</text>
</comment>
<comment type="similarity">
    <text evidence="3 14">Belongs to the pyrroline-5-carboxylate reductase family.</text>
</comment>
<dbReference type="Pfam" id="PF14748">
    <property type="entry name" value="P5CR_dimer"/>
    <property type="match status" value="1"/>
</dbReference>
<dbReference type="InterPro" id="IPR029036">
    <property type="entry name" value="P5CR_dimer"/>
</dbReference>
<dbReference type="FunFam" id="3.40.50.720:FF:000190">
    <property type="entry name" value="Pyrroline-5-carboxylate reductase"/>
    <property type="match status" value="1"/>
</dbReference>
<dbReference type="InterPro" id="IPR053790">
    <property type="entry name" value="P5CR-like_CS"/>
</dbReference>
<dbReference type="GO" id="GO:0005737">
    <property type="term" value="C:cytoplasm"/>
    <property type="evidence" value="ECO:0007669"/>
    <property type="project" value="UniProtKB-SubCell"/>
</dbReference>
<dbReference type="EC" id="1.5.1.2" evidence="4 14"/>
<comment type="catalytic activity">
    <reaction evidence="12 14">
        <text>L-proline + NADP(+) = (S)-1-pyrroline-5-carboxylate + NADPH + 2 H(+)</text>
        <dbReference type="Rhea" id="RHEA:14109"/>
        <dbReference type="ChEBI" id="CHEBI:15378"/>
        <dbReference type="ChEBI" id="CHEBI:17388"/>
        <dbReference type="ChEBI" id="CHEBI:57783"/>
        <dbReference type="ChEBI" id="CHEBI:58349"/>
        <dbReference type="ChEBI" id="CHEBI:60039"/>
        <dbReference type="EC" id="1.5.1.2"/>
    </reaction>
</comment>
<accession>A0A8T2SQJ3</accession>
<feature type="domain" description="Pyrroline-5-carboxylate reductase dimerisation" evidence="16">
    <location>
        <begin position="166"/>
        <end position="270"/>
    </location>
</feature>
<organism evidence="17 18">
    <name type="scientific">Ceratopteris richardii</name>
    <name type="common">Triangle waterfern</name>
    <dbReference type="NCBI Taxonomy" id="49495"/>
    <lineage>
        <taxon>Eukaryota</taxon>
        <taxon>Viridiplantae</taxon>
        <taxon>Streptophyta</taxon>
        <taxon>Embryophyta</taxon>
        <taxon>Tracheophyta</taxon>
        <taxon>Polypodiopsida</taxon>
        <taxon>Polypodiidae</taxon>
        <taxon>Polypodiales</taxon>
        <taxon>Pteridineae</taxon>
        <taxon>Pteridaceae</taxon>
        <taxon>Parkerioideae</taxon>
        <taxon>Ceratopteris</taxon>
    </lineage>
</organism>
<dbReference type="Pfam" id="PF03807">
    <property type="entry name" value="F420_oxidored"/>
    <property type="match status" value="1"/>
</dbReference>
<evidence type="ECO:0000256" key="2">
    <source>
        <dbReference type="ARBA" id="ARBA00005205"/>
    </source>
</evidence>
<evidence type="ECO:0000259" key="16">
    <source>
        <dbReference type="Pfam" id="PF14748"/>
    </source>
</evidence>
<reference evidence="17" key="1">
    <citation type="submission" date="2021-08" db="EMBL/GenBank/DDBJ databases">
        <title>WGS assembly of Ceratopteris richardii.</title>
        <authorList>
            <person name="Marchant D.B."/>
            <person name="Chen G."/>
            <person name="Jenkins J."/>
            <person name="Shu S."/>
            <person name="Leebens-Mack J."/>
            <person name="Grimwood J."/>
            <person name="Schmutz J."/>
            <person name="Soltis P."/>
            <person name="Soltis D."/>
            <person name="Chen Z.-H."/>
        </authorList>
    </citation>
    <scope>NUCLEOTIDE SEQUENCE</scope>
    <source>
        <strain evidence="17">Whitten #5841</strain>
        <tissue evidence="17">Leaf</tissue>
    </source>
</reference>
<evidence type="ECO:0000256" key="13">
    <source>
        <dbReference type="PIRSR" id="PIRSR000193-1"/>
    </source>
</evidence>
<comment type="pathway">
    <text evidence="2 14">Amino-acid biosynthesis; L-proline biosynthesis; L-proline from L-glutamate 5-semialdehyde: step 1/1.</text>
</comment>
<feature type="domain" description="Pyrroline-5-carboxylate reductase catalytic N-terminal" evidence="15">
    <location>
        <begin position="11"/>
        <end position="104"/>
    </location>
</feature>
<evidence type="ECO:0000256" key="10">
    <source>
        <dbReference type="ARBA" id="ARBA00023002"/>
    </source>
</evidence>
<dbReference type="PIRSF" id="PIRSF000193">
    <property type="entry name" value="Pyrrol-5-carb_rd"/>
    <property type="match status" value="1"/>
</dbReference>
<dbReference type="PANTHER" id="PTHR11645:SF0">
    <property type="entry name" value="PYRROLINE-5-CARBOXYLATE REDUCTASE 3"/>
    <property type="match status" value="1"/>
</dbReference>
<evidence type="ECO:0000256" key="12">
    <source>
        <dbReference type="ARBA" id="ARBA00052690"/>
    </source>
</evidence>
<dbReference type="SUPFAM" id="SSF51735">
    <property type="entry name" value="NAD(P)-binding Rossmann-fold domains"/>
    <property type="match status" value="1"/>
</dbReference>
<evidence type="ECO:0000256" key="8">
    <source>
        <dbReference type="ARBA" id="ARBA00022650"/>
    </source>
</evidence>
<comment type="subcellular location">
    <subcellularLocation>
        <location evidence="1">Cytoplasm</location>
    </subcellularLocation>
</comment>
<dbReference type="PROSITE" id="PS00521">
    <property type="entry name" value="P5CR"/>
    <property type="match status" value="1"/>
</dbReference>
<dbReference type="NCBIfam" id="TIGR00112">
    <property type="entry name" value="proC"/>
    <property type="match status" value="1"/>
</dbReference>
<dbReference type="SUPFAM" id="SSF48179">
    <property type="entry name" value="6-phosphogluconate dehydrogenase C-terminal domain-like"/>
    <property type="match status" value="1"/>
</dbReference>
<dbReference type="OrthoDB" id="10263291at2759"/>
<dbReference type="InterPro" id="IPR000304">
    <property type="entry name" value="Pyrroline-COOH_reductase"/>
</dbReference>
<keyword evidence="18" id="KW-1185">Reference proteome</keyword>
<evidence type="ECO:0000256" key="4">
    <source>
        <dbReference type="ARBA" id="ARBA00012855"/>
    </source>
</evidence>
<evidence type="ECO:0000256" key="9">
    <source>
        <dbReference type="ARBA" id="ARBA00022857"/>
    </source>
</evidence>
<dbReference type="InterPro" id="IPR008927">
    <property type="entry name" value="6-PGluconate_DH-like_C_sf"/>
</dbReference>
<dbReference type="EMBL" id="CM035424">
    <property type="protein sequence ID" value="KAH7353114.1"/>
    <property type="molecule type" value="Genomic_DNA"/>
</dbReference>
<evidence type="ECO:0000256" key="7">
    <source>
        <dbReference type="ARBA" id="ARBA00022605"/>
    </source>
</evidence>
<evidence type="ECO:0000259" key="15">
    <source>
        <dbReference type="Pfam" id="PF03807"/>
    </source>
</evidence>
<keyword evidence="7 14" id="KW-0028">Amino-acid biosynthesis</keyword>
<dbReference type="Proteomes" id="UP000825935">
    <property type="component" value="Chromosome 19"/>
</dbReference>
<dbReference type="HAMAP" id="MF_01925">
    <property type="entry name" value="P5C_reductase"/>
    <property type="match status" value="1"/>
</dbReference>
<dbReference type="PANTHER" id="PTHR11645">
    <property type="entry name" value="PYRROLINE-5-CARBOXYLATE REDUCTASE"/>
    <property type="match status" value="1"/>
</dbReference>
<evidence type="ECO:0000256" key="3">
    <source>
        <dbReference type="ARBA" id="ARBA00005525"/>
    </source>
</evidence>
<keyword evidence="9 13" id="KW-0521">NADP</keyword>